<dbReference type="SUPFAM" id="SSF56281">
    <property type="entry name" value="Metallo-hydrolase/oxidoreductase"/>
    <property type="match status" value="1"/>
</dbReference>
<organism evidence="2 3">
    <name type="scientific">Psychrobacter pasteurii</name>
    <dbReference type="NCBI Taxonomy" id="1945520"/>
    <lineage>
        <taxon>Bacteria</taxon>
        <taxon>Pseudomonadati</taxon>
        <taxon>Pseudomonadota</taxon>
        <taxon>Gammaproteobacteria</taxon>
        <taxon>Moraxellales</taxon>
        <taxon>Moraxellaceae</taxon>
        <taxon>Psychrobacter</taxon>
    </lineage>
</organism>
<dbReference type="Proteomes" id="UP000188169">
    <property type="component" value="Unassembled WGS sequence"/>
</dbReference>
<evidence type="ECO:0000313" key="3">
    <source>
        <dbReference type="Proteomes" id="UP000188169"/>
    </source>
</evidence>
<proteinExistence type="predicted"/>
<dbReference type="Gene3D" id="3.60.15.10">
    <property type="entry name" value="Ribonuclease Z/Hydroxyacylglutathione hydrolase-like"/>
    <property type="match status" value="1"/>
</dbReference>
<protein>
    <submittedName>
        <fullName evidence="2">Hydroxyacylglutathione hydrolase</fullName>
        <ecNumber evidence="2">3.1.2.6</ecNumber>
    </submittedName>
</protein>
<evidence type="ECO:0000259" key="1">
    <source>
        <dbReference type="SMART" id="SM00849"/>
    </source>
</evidence>
<dbReference type="AlphaFoldDB" id="A0A1R4EC79"/>
<dbReference type="InterPro" id="IPR001279">
    <property type="entry name" value="Metallo-B-lactamas"/>
</dbReference>
<dbReference type="Pfam" id="PF00753">
    <property type="entry name" value="Lactamase_B"/>
    <property type="match status" value="1"/>
</dbReference>
<accession>A0A1R4EC79</accession>
<dbReference type="OrthoDB" id="5443440at2"/>
<keyword evidence="2" id="KW-0378">Hydrolase</keyword>
<dbReference type="EC" id="3.1.2.6" evidence="2"/>
<dbReference type="PANTHER" id="PTHR42951:SF17">
    <property type="entry name" value="METALLO-BETA-LACTAMASE DOMAIN-CONTAINING PROTEIN"/>
    <property type="match status" value="1"/>
</dbReference>
<name>A0A1R4EC79_9GAMM</name>
<dbReference type="InterPro" id="IPR036866">
    <property type="entry name" value="RibonucZ/Hydroxyglut_hydro"/>
</dbReference>
<dbReference type="PANTHER" id="PTHR42951">
    <property type="entry name" value="METALLO-BETA-LACTAMASE DOMAIN-CONTAINING"/>
    <property type="match status" value="1"/>
</dbReference>
<dbReference type="SMART" id="SM00849">
    <property type="entry name" value="Lactamase_B"/>
    <property type="match status" value="1"/>
</dbReference>
<reference evidence="3" key="1">
    <citation type="submission" date="2017-02" db="EMBL/GenBank/DDBJ databases">
        <authorList>
            <person name="Mornico D."/>
        </authorList>
    </citation>
    <scope>NUCLEOTIDE SEQUENCE [LARGE SCALE GENOMIC DNA]</scope>
</reference>
<dbReference type="EMBL" id="FUGD01000024">
    <property type="protein sequence ID" value="SJM36095.1"/>
    <property type="molecule type" value="Genomic_DNA"/>
</dbReference>
<sequence length="250" mass="28150">MSLVEIVGIEGYIQTTYLAVYPDKLLLLDSGCYSDVETILNYITKTLKRPVEQLRAVVVSHMHPDHAGGAELLRKKTGCQIVASGKAQSWYQGVSGRISHINDLGLTYYVANRRKQKVKYQWYSPSIKPDVVVKEGEAIPNFEDWVVFETPGHTNCDLSLWHPQTKQAYTADLILKIKNKFVSPYLITYPEEYIASLRKVQDLQPSLLLLAHGEKSTINNEDFQSLIDKAPTAPRKLGLLEALQSMGSKK</sequence>
<dbReference type="InterPro" id="IPR050855">
    <property type="entry name" value="NDM-1-like"/>
</dbReference>
<dbReference type="RefSeq" id="WP_077447504.1">
    <property type="nucleotide sequence ID" value="NZ_FUGD01000024.1"/>
</dbReference>
<gene>
    <name evidence="2" type="primary">gloB_1</name>
    <name evidence="2" type="ORF">A1019T_00055</name>
</gene>
<dbReference type="GO" id="GO:0004416">
    <property type="term" value="F:hydroxyacylglutathione hydrolase activity"/>
    <property type="evidence" value="ECO:0007669"/>
    <property type="project" value="UniProtKB-EC"/>
</dbReference>
<dbReference type="STRING" id="1945520.A1019T_00055"/>
<feature type="domain" description="Metallo-beta-lactamase" evidence="1">
    <location>
        <begin position="13"/>
        <end position="212"/>
    </location>
</feature>
<evidence type="ECO:0000313" key="2">
    <source>
        <dbReference type="EMBL" id="SJM36095.1"/>
    </source>
</evidence>
<keyword evidence="3" id="KW-1185">Reference proteome</keyword>